<dbReference type="PROSITE" id="PS50088">
    <property type="entry name" value="ANK_REPEAT"/>
    <property type="match status" value="6"/>
</dbReference>
<keyword evidence="17" id="KW-1185">Reference proteome</keyword>
<comment type="caution">
    <text evidence="16">The sequence shown here is derived from an EMBL/GenBank/DDBJ whole genome shotgun (WGS) entry which is preliminary data.</text>
</comment>
<feature type="repeat" description="ANK" evidence="12">
    <location>
        <begin position="482"/>
        <end position="514"/>
    </location>
</feature>
<keyword evidence="9 14" id="KW-0472">Membrane</keyword>
<evidence type="ECO:0000256" key="13">
    <source>
        <dbReference type="SAM" id="MobiDB-lite"/>
    </source>
</evidence>
<evidence type="ECO:0000256" key="1">
    <source>
        <dbReference type="ARBA" id="ARBA00004141"/>
    </source>
</evidence>
<dbReference type="Proteomes" id="UP001159405">
    <property type="component" value="Unassembled WGS sequence"/>
</dbReference>
<keyword evidence="8" id="KW-0406">Ion transport</keyword>
<keyword evidence="4 14" id="KW-0812">Transmembrane</keyword>
<keyword evidence="10" id="KW-0325">Glycoprotein</keyword>
<dbReference type="Pfam" id="PF12796">
    <property type="entry name" value="Ank_2"/>
    <property type="match status" value="5"/>
</dbReference>
<keyword evidence="3" id="KW-0716">Sensory transduction</keyword>
<dbReference type="SUPFAM" id="SSF81324">
    <property type="entry name" value="Voltage-gated potassium channels"/>
    <property type="match status" value="1"/>
</dbReference>
<feature type="transmembrane region" description="Helical" evidence="14">
    <location>
        <begin position="856"/>
        <end position="882"/>
    </location>
</feature>
<evidence type="ECO:0000256" key="7">
    <source>
        <dbReference type="ARBA" id="ARBA00023043"/>
    </source>
</evidence>
<evidence type="ECO:0000313" key="16">
    <source>
        <dbReference type="EMBL" id="CAH3134761.1"/>
    </source>
</evidence>
<evidence type="ECO:0000256" key="10">
    <source>
        <dbReference type="ARBA" id="ARBA00023180"/>
    </source>
</evidence>
<dbReference type="SMART" id="SM00248">
    <property type="entry name" value="ANK"/>
    <property type="match status" value="13"/>
</dbReference>
<keyword evidence="2" id="KW-0813">Transport</keyword>
<dbReference type="Gene3D" id="1.10.287.70">
    <property type="match status" value="1"/>
</dbReference>
<feature type="compositionally biased region" description="Basic and acidic residues" evidence="13">
    <location>
        <begin position="1026"/>
        <end position="1037"/>
    </location>
</feature>
<dbReference type="SUPFAM" id="SSF48403">
    <property type="entry name" value="Ankyrin repeat"/>
    <property type="match status" value="2"/>
</dbReference>
<feature type="transmembrane region" description="Helical" evidence="14">
    <location>
        <begin position="825"/>
        <end position="844"/>
    </location>
</feature>
<dbReference type="Pfam" id="PF13637">
    <property type="entry name" value="Ank_4"/>
    <property type="match status" value="1"/>
</dbReference>
<feature type="repeat" description="ANK" evidence="12">
    <location>
        <begin position="514"/>
        <end position="536"/>
    </location>
</feature>
<feature type="repeat" description="ANK" evidence="12">
    <location>
        <begin position="313"/>
        <end position="345"/>
    </location>
</feature>
<evidence type="ECO:0000256" key="11">
    <source>
        <dbReference type="ARBA" id="ARBA00023303"/>
    </source>
</evidence>
<dbReference type="Gene3D" id="1.25.40.20">
    <property type="entry name" value="Ankyrin repeat-containing domain"/>
    <property type="match status" value="4"/>
</dbReference>
<evidence type="ECO:0000256" key="9">
    <source>
        <dbReference type="ARBA" id="ARBA00023136"/>
    </source>
</evidence>
<evidence type="ECO:0000256" key="8">
    <source>
        <dbReference type="ARBA" id="ARBA00023065"/>
    </source>
</evidence>
<accession>A0ABN8P708</accession>
<keyword evidence="5" id="KW-0677">Repeat</keyword>
<sequence>MDNNLNDIGAHPERRGDEDLPLIPISPALNRSHRAKALSQLSLHSEGSLLFDATFDCNDAELLVDDSVEHPDKLHLASWCGDEKEVRNMINKADVNQLDKSGRTALHNAILGDHVNIVEILLEAGADTTLLDRSQEAPLHTAVRTGNENLVKAFLSREDCNPDITGKASQTPLHIAAKMDKVSICKFLIDHGASPDCRDDEEMTPLTRAVEQGACTVAEFLFEDAKTREKEMVKDVLTNVDSDGSTLLHLAVDSESCAVVKLCLKNGSIIRQPKDHDRSTAFHLACAVGALEIVKLFASKDPQICRITLIDAQGWTPLHLAALKNHPYVLKYLLEQGALVDPRDKLCRTPLFLAAENGGTEAAKVLIDNGADVTAKDVDLRSCVRVAVGHTATMTVLLSKREAIPLITDKDITGFAPVHYAAKCGNLQNILLFMKRNKAATIVTSDALDTALHGAARYGWLEIVDALLSGRNVRSINVKNNQGKTALHFACVEGHDQVVELLLKLGATVQSDHSDRTALHVAAMRGSTQCVKYLLQYQPQCINHLDKHQNTALHLAAIHGHPEVISCLLACKEQEILQNNKNQNALDAAMEAERKTSLLAIASHERWRELLMSSAPGHLSQMQVLVVKFPEVATRFLDQCIINEGNPDGEDYTVTYDLSLIQGKPKRGQDYLMVLKTMLKHQRISCLSHPICFIAMSTKWKFFGWKTITINMILYLLFVIPLTVLAVMERANEKRLCNINESWTRKDYINLDVPCRQSDKVAQFLQYFVAIITMVHGMKKLFQLKMQKKRYLVFFSHYLEWIAYVSALAYILPACDCKLGYKTEVGAIALFFGWVNLILFLRRISSYGRYIIMLTTMFFTLFKVLLLFFLFVMTFSSAFYLLMDETKFATFPTSMMTVFVMTLGEMSYEDRFMPWDSLEYATLANILFLMFVLGMPIILMNMLVGLAVGDIDKIQAHAAIDRYMMQVELVLDMEEMLPACLAKRAHVTKQVEYPNRNESKLYDRFLGFSPPGDEKQEDEASPEHMSLLDKMKEQEER</sequence>
<keyword evidence="7 12" id="KW-0040">ANK repeat</keyword>
<evidence type="ECO:0000256" key="14">
    <source>
        <dbReference type="SAM" id="Phobius"/>
    </source>
</evidence>
<feature type="repeat" description="ANK" evidence="12">
    <location>
        <begin position="168"/>
        <end position="200"/>
    </location>
</feature>
<organism evidence="16 17">
    <name type="scientific">Porites lobata</name>
    <dbReference type="NCBI Taxonomy" id="104759"/>
    <lineage>
        <taxon>Eukaryota</taxon>
        <taxon>Metazoa</taxon>
        <taxon>Cnidaria</taxon>
        <taxon>Anthozoa</taxon>
        <taxon>Hexacorallia</taxon>
        <taxon>Scleractinia</taxon>
        <taxon>Fungiina</taxon>
        <taxon>Poritidae</taxon>
        <taxon>Porites</taxon>
    </lineage>
</organism>
<feature type="region of interest" description="Disordered" evidence="13">
    <location>
        <begin position="1004"/>
        <end position="1037"/>
    </location>
</feature>
<reference evidence="16 17" key="1">
    <citation type="submission" date="2022-05" db="EMBL/GenBank/DDBJ databases">
        <authorList>
            <consortium name="Genoscope - CEA"/>
            <person name="William W."/>
        </authorList>
    </citation>
    <scope>NUCLEOTIDE SEQUENCE [LARGE SCALE GENOMIC DNA]</scope>
</reference>
<dbReference type="PANTHER" id="PTHR47143:SF1">
    <property type="entry name" value="ION_TRANS DOMAIN-CONTAINING PROTEIN"/>
    <property type="match status" value="1"/>
</dbReference>
<evidence type="ECO:0000256" key="4">
    <source>
        <dbReference type="ARBA" id="ARBA00022692"/>
    </source>
</evidence>
<feature type="repeat" description="ANK" evidence="12">
    <location>
        <begin position="101"/>
        <end position="133"/>
    </location>
</feature>
<gene>
    <name evidence="16" type="ORF">PLOB_00037805</name>
</gene>
<name>A0ABN8P708_9CNID</name>
<feature type="transmembrane region" description="Helical" evidence="14">
    <location>
        <begin position="708"/>
        <end position="728"/>
    </location>
</feature>
<evidence type="ECO:0000259" key="15">
    <source>
        <dbReference type="Pfam" id="PF00520"/>
    </source>
</evidence>
<keyword evidence="11" id="KW-0407">Ion channel</keyword>
<dbReference type="EMBL" id="CALNXK010000055">
    <property type="protein sequence ID" value="CAH3134761.1"/>
    <property type="molecule type" value="Genomic_DNA"/>
</dbReference>
<protein>
    <recommendedName>
        <fullName evidence="15">Ion transport domain-containing protein</fullName>
    </recommendedName>
</protein>
<dbReference type="InterPro" id="IPR002110">
    <property type="entry name" value="Ankyrin_rpt"/>
</dbReference>
<evidence type="ECO:0000256" key="12">
    <source>
        <dbReference type="PROSITE-ProRule" id="PRU00023"/>
    </source>
</evidence>
<evidence type="ECO:0000256" key="6">
    <source>
        <dbReference type="ARBA" id="ARBA00022989"/>
    </source>
</evidence>
<evidence type="ECO:0000256" key="2">
    <source>
        <dbReference type="ARBA" id="ARBA00022448"/>
    </source>
</evidence>
<proteinExistence type="predicted"/>
<dbReference type="InterPro" id="IPR005821">
    <property type="entry name" value="Ion_trans_dom"/>
</dbReference>
<feature type="region of interest" description="Disordered" evidence="13">
    <location>
        <begin position="1"/>
        <end position="22"/>
    </location>
</feature>
<dbReference type="PRINTS" id="PR01415">
    <property type="entry name" value="ANKYRIN"/>
</dbReference>
<evidence type="ECO:0000256" key="3">
    <source>
        <dbReference type="ARBA" id="ARBA00022606"/>
    </source>
</evidence>
<dbReference type="PROSITE" id="PS50297">
    <property type="entry name" value="ANK_REP_REGION"/>
    <property type="match status" value="6"/>
</dbReference>
<dbReference type="InterPro" id="IPR036770">
    <property type="entry name" value="Ankyrin_rpt-contain_sf"/>
</dbReference>
<comment type="subcellular location">
    <subcellularLocation>
        <location evidence="1">Membrane</location>
        <topology evidence="1">Multi-pass membrane protein</topology>
    </subcellularLocation>
</comment>
<evidence type="ECO:0000256" key="5">
    <source>
        <dbReference type="ARBA" id="ARBA00022737"/>
    </source>
</evidence>
<keyword evidence="6 14" id="KW-1133">Transmembrane helix</keyword>
<evidence type="ECO:0000313" key="17">
    <source>
        <dbReference type="Proteomes" id="UP001159405"/>
    </source>
</evidence>
<feature type="transmembrane region" description="Helical" evidence="14">
    <location>
        <begin position="791"/>
        <end position="813"/>
    </location>
</feature>
<feature type="repeat" description="ANK" evidence="12">
    <location>
        <begin position="346"/>
        <end position="378"/>
    </location>
</feature>
<feature type="transmembrane region" description="Helical" evidence="14">
    <location>
        <begin position="920"/>
        <end position="944"/>
    </location>
</feature>
<dbReference type="Pfam" id="PF00520">
    <property type="entry name" value="Ion_trans"/>
    <property type="match status" value="1"/>
</dbReference>
<dbReference type="InterPro" id="IPR052076">
    <property type="entry name" value="TRP_cation_channel"/>
</dbReference>
<dbReference type="PANTHER" id="PTHR47143">
    <property type="entry name" value="TRANSIENT RECEPTOR POTENTIAL CATION CHANNEL PROTEIN PAINLESS"/>
    <property type="match status" value="1"/>
</dbReference>
<feature type="domain" description="Ion transport" evidence="15">
    <location>
        <begin position="716"/>
        <end position="958"/>
    </location>
</feature>